<dbReference type="EMBL" id="FQ311875">
    <property type="protein sequence ID" value="CBT76395.1"/>
    <property type="molecule type" value="Genomic_DNA"/>
</dbReference>
<accession>A0ABP1U3A0</accession>
<keyword evidence="2" id="KW-1185">Reference proteome</keyword>
<evidence type="ECO:0000313" key="1">
    <source>
        <dbReference type="EMBL" id="CBT76395.1"/>
    </source>
</evidence>
<organism evidence="1 2">
    <name type="scientific">Glutamicibacter arilaitensis (strain DSM 16368 / CIP 108037 / IAM 15318 / JCM 13566 / NCIMB 14258 / Re117)</name>
    <name type="common">Arthrobacter arilaitensis</name>
    <dbReference type="NCBI Taxonomy" id="861360"/>
    <lineage>
        <taxon>Bacteria</taxon>
        <taxon>Bacillati</taxon>
        <taxon>Actinomycetota</taxon>
        <taxon>Actinomycetes</taxon>
        <taxon>Micrococcales</taxon>
        <taxon>Micrococcaceae</taxon>
        <taxon>Glutamicibacter</taxon>
    </lineage>
</organism>
<protein>
    <submittedName>
        <fullName evidence="1">Uncharacterized protein</fullName>
    </submittedName>
</protein>
<reference evidence="2" key="1">
    <citation type="journal article" date="2010" name="PLoS ONE">
        <title>The Arthrobacter arilaitensis Re117 genome sequence reveals its genetic adaptation to the surface of cheese.</title>
        <authorList>
            <person name="Monnet C."/>
            <person name="Loux V."/>
            <person name="Gibrat J.F."/>
            <person name="Spinnler E."/>
            <person name="Barbe V."/>
            <person name="Vacherie B."/>
            <person name="Gavory F."/>
            <person name="Gourbeyre E."/>
            <person name="Siguier P."/>
            <person name="Chandler M."/>
            <person name="Elleuch R."/>
            <person name="Irlinger F."/>
            <person name="Vallaeys T."/>
        </authorList>
    </citation>
    <scope>NUCLEOTIDE SEQUENCE</scope>
    <source>
        <strain evidence="2">DSM 16368 / CIP 108037 / IAM 15318 / JCM 13566 / Re117</strain>
    </source>
</reference>
<sequence length="202" mass="22602">MYSRRGNNWSLAINTNQNMLMALYLRELSGVHPAEAGPNSKLASNIKNRNIEDDSHGQLKQEWSSWWDSLTTAAPADEPSANEELIRRLEDEGYPALARLARAHYGQATVFAQQHAQDFAENSGQYVPQRMDELERILIDHGVEHESQSCRQEIQLIDVPLGEPRAWLTGTATIVASTSLLRDSKAFQGFIQPMVTIIFPGG</sequence>
<evidence type="ECO:0000313" key="2">
    <source>
        <dbReference type="Proteomes" id="UP000006878"/>
    </source>
</evidence>
<gene>
    <name evidence="1" type="ordered locus">AARI_21750</name>
</gene>
<proteinExistence type="predicted"/>
<reference evidence="2" key="2">
    <citation type="submission" date="2010-07" db="EMBL/GenBank/DDBJ databases">
        <title>Complete genome sequence of Arthrobacter arilaitensis (strain DSM 16368 / CIP 108037 / JCM 13566 / Re117).</title>
        <authorList>
            <person name="Genoscope."/>
        </authorList>
    </citation>
    <scope>NUCLEOTIDE SEQUENCE [LARGE SCALE GENOMIC DNA]</scope>
    <source>
        <strain evidence="2">DSM 16368 / CIP 108037 / IAM 15318 / JCM 13566 / Re117</strain>
    </source>
</reference>
<dbReference type="Proteomes" id="UP000006878">
    <property type="component" value="Chromosome"/>
</dbReference>
<name>A0ABP1U3A0_GLUAR</name>